<accession>A0A4P6XV00</accession>
<protein>
    <submittedName>
        <fullName evidence="1">Uncharacterized protein</fullName>
    </submittedName>
</protein>
<reference evidence="2" key="1">
    <citation type="submission" date="2019-03" db="EMBL/GenBank/DDBJ databases">
        <title>Snf2 controls pulcherriminic acid biosynthesis and connects pigmentation and antifungal activity of the yeast Metschnikowia pulcherrima.</title>
        <authorList>
            <person name="Gore-Lloyd D."/>
            <person name="Sumann I."/>
            <person name="Brachmann A.O."/>
            <person name="Schneeberger K."/>
            <person name="Ortiz-Merino R.A."/>
            <person name="Moreno-Beltran M."/>
            <person name="Schlaefli M."/>
            <person name="Kirner P."/>
            <person name="Santos Kron A."/>
            <person name="Wolfe K.H."/>
            <person name="Piel J."/>
            <person name="Ahrens C.H."/>
            <person name="Henk D."/>
            <person name="Freimoser F.M."/>
        </authorList>
    </citation>
    <scope>NUCLEOTIDE SEQUENCE [LARGE SCALE GENOMIC DNA]</scope>
    <source>
        <strain evidence="2">APC 1.2</strain>
    </source>
</reference>
<organism evidence="1 2">
    <name type="scientific">Metschnikowia aff. pulcherrima</name>
    <dbReference type="NCBI Taxonomy" id="2163413"/>
    <lineage>
        <taxon>Eukaryota</taxon>
        <taxon>Fungi</taxon>
        <taxon>Dikarya</taxon>
        <taxon>Ascomycota</taxon>
        <taxon>Saccharomycotina</taxon>
        <taxon>Pichiomycetes</taxon>
        <taxon>Metschnikowiaceae</taxon>
        <taxon>Metschnikowia</taxon>
    </lineage>
</organism>
<name>A0A4P6XV00_9ASCO</name>
<gene>
    <name evidence="1" type="ORF">METSCH_F03010</name>
</gene>
<sequence>MRFVTIALYSLKANVLNMLVTGQRSTLLNLNYLHSLTVQEGSIATPCENEYPDICFAASNITENPII</sequence>
<proteinExistence type="predicted"/>
<dbReference type="AlphaFoldDB" id="A0A4P6XV00"/>
<evidence type="ECO:0000313" key="1">
    <source>
        <dbReference type="EMBL" id="QBM90715.1"/>
    </source>
</evidence>
<keyword evidence="2" id="KW-1185">Reference proteome</keyword>
<evidence type="ECO:0000313" key="2">
    <source>
        <dbReference type="Proteomes" id="UP000292447"/>
    </source>
</evidence>
<dbReference type="Proteomes" id="UP000292447">
    <property type="component" value="Chromosome VI"/>
</dbReference>
<dbReference type="EMBL" id="CP034461">
    <property type="protein sequence ID" value="QBM90715.1"/>
    <property type="molecule type" value="Genomic_DNA"/>
</dbReference>